<dbReference type="PANTHER" id="PTHR24224:SF17">
    <property type="entry name" value="G-PROTEIN COUPLED RECEPTORS FAMILY 1 PROFILE DOMAIN-CONTAINING PROTEIN"/>
    <property type="match status" value="1"/>
</dbReference>
<dbReference type="OrthoDB" id="5874421at2759"/>
<evidence type="ECO:0000259" key="6">
    <source>
        <dbReference type="PROSITE" id="PS50262"/>
    </source>
</evidence>
<dbReference type="CDD" id="cd00637">
    <property type="entry name" value="7tm_classA_rhodopsin-like"/>
    <property type="match status" value="1"/>
</dbReference>
<dbReference type="PROSITE" id="PS50262">
    <property type="entry name" value="G_PROTEIN_RECEP_F1_2"/>
    <property type="match status" value="1"/>
</dbReference>
<feature type="transmembrane region" description="Helical" evidence="5">
    <location>
        <begin position="177"/>
        <end position="197"/>
    </location>
</feature>
<dbReference type="Pfam" id="PF10323">
    <property type="entry name" value="7TM_GPCR_Srv"/>
    <property type="match status" value="1"/>
</dbReference>
<evidence type="ECO:0000256" key="5">
    <source>
        <dbReference type="SAM" id="Phobius"/>
    </source>
</evidence>
<comment type="caution">
    <text evidence="7">The sequence shown here is derived from an EMBL/GenBank/DDBJ whole genome shotgun (WGS) entry which is preliminary data.</text>
</comment>
<dbReference type="SUPFAM" id="SSF81321">
    <property type="entry name" value="Family A G protein-coupled receptor-like"/>
    <property type="match status" value="1"/>
</dbReference>
<feature type="transmembrane region" description="Helical" evidence="5">
    <location>
        <begin position="137"/>
        <end position="157"/>
    </location>
</feature>
<keyword evidence="8" id="KW-1185">Reference proteome</keyword>
<dbReference type="EMBL" id="JARK01001374">
    <property type="protein sequence ID" value="EYC15022.1"/>
    <property type="molecule type" value="Genomic_DNA"/>
</dbReference>
<dbReference type="InterPro" id="IPR052665">
    <property type="entry name" value="Neuropeptide-GPCR"/>
</dbReference>
<dbReference type="InterPro" id="IPR019426">
    <property type="entry name" value="7TM_GPCR_serpentine_rcpt_Srv"/>
</dbReference>
<sequence>MMNNYQENSDSPPQRRFYLTLPVSGSRTFRTYYTTTMQQEATVPQGSLETSPWPYIIYFSIALVATPVYIVIVVKLFLHRNLHRFSSVFYTLILSQGAADIFYIFCYTIFFGLSYLGTIEGINKFFRWTTANISYKSIYYCLSLRCVGVALISFQRYIIICRWHTKLCKIIAAAPRYAIIIGHWALSLILVIPILTIDSIRFGCVCKKLVAIDPDDLLLSTINSELIVIPTFLLCIIFYFRTLYYVYSQCEITRHIRSEIRLCVPVAALIFAFFLLFIYHLIQLTSLVIYHEQNRAVRVLEPLFSGFLSFFTPWMLLLSSREIASLFNLKSCKVNLPLEPIRTRWSISS</sequence>
<accession>A0A016UJK9</accession>
<dbReference type="GO" id="GO:0016020">
    <property type="term" value="C:membrane"/>
    <property type="evidence" value="ECO:0007669"/>
    <property type="project" value="UniProtKB-SubCell"/>
</dbReference>
<dbReference type="AlphaFoldDB" id="A0A016UJK9"/>
<feature type="transmembrane region" description="Helical" evidence="5">
    <location>
        <begin position="90"/>
        <end position="117"/>
    </location>
</feature>
<evidence type="ECO:0000256" key="2">
    <source>
        <dbReference type="ARBA" id="ARBA00022692"/>
    </source>
</evidence>
<evidence type="ECO:0000313" key="8">
    <source>
        <dbReference type="Proteomes" id="UP000024635"/>
    </source>
</evidence>
<keyword evidence="4 5" id="KW-0472">Membrane</keyword>
<protein>
    <recommendedName>
        <fullName evidence="6">G-protein coupled receptors family 1 profile domain-containing protein</fullName>
    </recommendedName>
</protein>
<evidence type="ECO:0000256" key="4">
    <source>
        <dbReference type="ARBA" id="ARBA00023136"/>
    </source>
</evidence>
<dbReference type="Gene3D" id="1.20.1070.10">
    <property type="entry name" value="Rhodopsin 7-helix transmembrane proteins"/>
    <property type="match status" value="1"/>
</dbReference>
<evidence type="ECO:0000256" key="3">
    <source>
        <dbReference type="ARBA" id="ARBA00022989"/>
    </source>
</evidence>
<dbReference type="InterPro" id="IPR017452">
    <property type="entry name" value="GPCR_Rhodpsn_7TM"/>
</dbReference>
<feature type="transmembrane region" description="Helical" evidence="5">
    <location>
        <begin position="217"/>
        <end position="240"/>
    </location>
</feature>
<name>A0A016UJK9_9BILA</name>
<gene>
    <name evidence="7" type="primary">Acey_s0038.g3587</name>
    <name evidence="7" type="ORF">Y032_0038g3587</name>
</gene>
<organism evidence="7 8">
    <name type="scientific">Ancylostoma ceylanicum</name>
    <dbReference type="NCBI Taxonomy" id="53326"/>
    <lineage>
        <taxon>Eukaryota</taxon>
        <taxon>Metazoa</taxon>
        <taxon>Ecdysozoa</taxon>
        <taxon>Nematoda</taxon>
        <taxon>Chromadorea</taxon>
        <taxon>Rhabditida</taxon>
        <taxon>Rhabditina</taxon>
        <taxon>Rhabditomorpha</taxon>
        <taxon>Strongyloidea</taxon>
        <taxon>Ancylostomatidae</taxon>
        <taxon>Ancylostomatinae</taxon>
        <taxon>Ancylostoma</taxon>
    </lineage>
</organism>
<comment type="subcellular location">
    <subcellularLocation>
        <location evidence="1">Membrane</location>
    </subcellularLocation>
</comment>
<keyword evidence="3 5" id="KW-1133">Transmembrane helix</keyword>
<feature type="transmembrane region" description="Helical" evidence="5">
    <location>
        <begin position="55"/>
        <end position="78"/>
    </location>
</feature>
<reference evidence="8" key="1">
    <citation type="journal article" date="2015" name="Nat. Genet.">
        <title>The genome and transcriptome of the zoonotic hookworm Ancylostoma ceylanicum identify infection-specific gene families.</title>
        <authorList>
            <person name="Schwarz E.M."/>
            <person name="Hu Y."/>
            <person name="Antoshechkin I."/>
            <person name="Miller M.M."/>
            <person name="Sternberg P.W."/>
            <person name="Aroian R.V."/>
        </authorList>
    </citation>
    <scope>NUCLEOTIDE SEQUENCE</scope>
    <source>
        <strain evidence="8">HY135</strain>
    </source>
</reference>
<feature type="transmembrane region" description="Helical" evidence="5">
    <location>
        <begin position="302"/>
        <end position="320"/>
    </location>
</feature>
<dbReference type="Proteomes" id="UP000024635">
    <property type="component" value="Unassembled WGS sequence"/>
</dbReference>
<keyword evidence="2 5" id="KW-0812">Transmembrane</keyword>
<feature type="transmembrane region" description="Helical" evidence="5">
    <location>
        <begin position="260"/>
        <end position="282"/>
    </location>
</feature>
<evidence type="ECO:0000256" key="1">
    <source>
        <dbReference type="ARBA" id="ARBA00004370"/>
    </source>
</evidence>
<evidence type="ECO:0000313" key="7">
    <source>
        <dbReference type="EMBL" id="EYC15022.1"/>
    </source>
</evidence>
<feature type="domain" description="G-protein coupled receptors family 1 profile" evidence="6">
    <location>
        <begin position="68"/>
        <end position="316"/>
    </location>
</feature>
<proteinExistence type="predicted"/>
<dbReference type="PANTHER" id="PTHR24224">
    <property type="entry name" value="CARDIOACCELERATORY PEPTIDE RECEPTOR-RELATED"/>
    <property type="match status" value="1"/>
</dbReference>